<dbReference type="EMBL" id="SLWS01000016">
    <property type="protein sequence ID" value="TCO48024.1"/>
    <property type="molecule type" value="Genomic_DNA"/>
</dbReference>
<accession>A0A4R2IS26</accession>
<name>A0A4R2IS26_9PSEU</name>
<comment type="caution">
    <text evidence="1">The sequence shown here is derived from an EMBL/GenBank/DDBJ whole genome shotgun (WGS) entry which is preliminary data.</text>
</comment>
<sequence length="525" mass="58164">MDPQPSTELTITDLGNELERYELAATLSPAEFDDYYAKEVELESRLLAFADQHVAELEFGQAKDMLGQIVSLNQEMRSVAGRQLDRADPGDVAYRERLVAAQEAATGLMMLIQGQIHQHQAEEHMLSGRLPDARSSLETAAACYGDLTSSATPHSAIGEIAQASMVTRIEFLDGTAAMQRGRYESAKEFFEEAYAKYGLFAEELARETEGVDDRFLSPVDHFQREFAEQSTYTCIMIKYLDFFCQIQAGNYEDAVAYVTDAVTLYEAWLNRAIAVSLPNVVQQVRRMELEYFRGWQAWGRAEQAIQLREWDECGNHIRNARKFWFISSDISRRHALLGVMTPQFQTANAEMLLRSTLRRRASEQRLHEEIGRLLEENRQLRTNITHYSGGTVTHGNKISVGRDAIGPITSGDDATVHTGAVTSSKTADSGATVIGTESATNTANLADLRALAEQLADLREVMAAGAATDGQRESVRQIELAEEQAKVGDGSRLKEHLKAAGRWALTVAERLALTAAETAIKSSLG</sequence>
<dbReference type="RefSeq" id="WP_132125435.1">
    <property type="nucleotide sequence ID" value="NZ_SLWS01000016.1"/>
</dbReference>
<proteinExistence type="predicted"/>
<organism evidence="1 2">
    <name type="scientific">Actinocrispum wychmicini</name>
    <dbReference type="NCBI Taxonomy" id="1213861"/>
    <lineage>
        <taxon>Bacteria</taxon>
        <taxon>Bacillati</taxon>
        <taxon>Actinomycetota</taxon>
        <taxon>Actinomycetes</taxon>
        <taxon>Pseudonocardiales</taxon>
        <taxon>Pseudonocardiaceae</taxon>
        <taxon>Actinocrispum</taxon>
    </lineage>
</organism>
<protein>
    <recommendedName>
        <fullName evidence="3">Tetratricopeptide repeat protein</fullName>
    </recommendedName>
</protein>
<evidence type="ECO:0000313" key="1">
    <source>
        <dbReference type="EMBL" id="TCO48024.1"/>
    </source>
</evidence>
<evidence type="ECO:0008006" key="3">
    <source>
        <dbReference type="Google" id="ProtNLM"/>
    </source>
</evidence>
<evidence type="ECO:0000313" key="2">
    <source>
        <dbReference type="Proteomes" id="UP000295680"/>
    </source>
</evidence>
<gene>
    <name evidence="1" type="ORF">EV192_11677</name>
</gene>
<reference evidence="1 2" key="1">
    <citation type="submission" date="2019-03" db="EMBL/GenBank/DDBJ databases">
        <title>Genomic Encyclopedia of Type Strains, Phase IV (KMG-IV): sequencing the most valuable type-strain genomes for metagenomic binning, comparative biology and taxonomic classification.</title>
        <authorList>
            <person name="Goeker M."/>
        </authorList>
    </citation>
    <scope>NUCLEOTIDE SEQUENCE [LARGE SCALE GENOMIC DNA]</scope>
    <source>
        <strain evidence="1 2">DSM 45934</strain>
    </source>
</reference>
<dbReference type="Proteomes" id="UP000295680">
    <property type="component" value="Unassembled WGS sequence"/>
</dbReference>
<dbReference type="AlphaFoldDB" id="A0A4R2IS26"/>
<keyword evidence="2" id="KW-1185">Reference proteome</keyword>
<dbReference type="OrthoDB" id="9836469at2"/>